<evidence type="ECO:0000313" key="6">
    <source>
        <dbReference type="Proteomes" id="UP001360560"/>
    </source>
</evidence>
<gene>
    <name evidence="5" type="ORF">DASC09_000070</name>
</gene>
<dbReference type="EMBL" id="BTFZ01000001">
    <property type="protein sequence ID" value="GMM32682.1"/>
    <property type="molecule type" value="Genomic_DNA"/>
</dbReference>
<dbReference type="PANTHER" id="PTHR10404:SF46">
    <property type="entry name" value="VACUOLAR PROTEIN SORTING-ASSOCIATED PROTEIN 70"/>
    <property type="match status" value="1"/>
</dbReference>
<feature type="domain" description="Peptidase M28" evidence="4">
    <location>
        <begin position="355"/>
        <end position="542"/>
    </location>
</feature>
<dbReference type="Gene3D" id="3.50.30.30">
    <property type="match status" value="1"/>
</dbReference>
<dbReference type="CDD" id="cd02121">
    <property type="entry name" value="PA_GCPII_like"/>
    <property type="match status" value="1"/>
</dbReference>
<dbReference type="SUPFAM" id="SSF47672">
    <property type="entry name" value="Transferrin receptor-like dimerisation domain"/>
    <property type="match status" value="1"/>
</dbReference>
<dbReference type="FunFam" id="3.40.630.10:FF:000101">
    <property type="entry name" value="N-acetylated alpha-linked acidic dipeptidase like 1"/>
    <property type="match status" value="1"/>
</dbReference>
<evidence type="ECO:0000259" key="3">
    <source>
        <dbReference type="Pfam" id="PF04253"/>
    </source>
</evidence>
<protein>
    <recommendedName>
        <fullName evidence="7">Vacuolar protein sorting-associated protein 70</fullName>
    </recommendedName>
</protein>
<sequence length="807" mass="91722">MEEKSQFLVPLADKVSRKPRRSWPWEKFLGCACLLLLLYHTNHQQPSISSPPSLATLSERYLNVLSATNLAAKWSYEFTKAPHLAGTNIELANWQKKKFEDFGLCNVETEDFDVYLNYPSKTSLKLIDANSDEIIYHPTLKEDQLDEDPTTNSPGLIPAFHGYSASGNITAKYIYANYGTVGDFQKLIDNNVNITGKIVIVRYGKIFRGLKVRFAQNAGAVGVLIYSEPSDDGEITVDHGYAAYPNGPARNPSAIQRGSVQFLSQIPGDPTTPGWPSKGDDIHRVDPHHSIPSIPSLPISYSEVVTILKALNGHGLKFDGWEGDLSEVNYNIGPNPDLSLNMFNLQDYKINKIFNVYGEIEGHLKDEVILLGNHRDAWIKGGAGDPNSGSATMMEIIRALHELQMTGWKPYRTIRFASWDGEEYGLIGSTEFGELYHKELQKKVIAYLNLDVGTSGSHLKLQGSPLLYKLLNENAQKIKHPIYNKTLFDHFYENKKFISILGSGSDFTVFLEHLGIASIDLGFTPANKDPIYHYHSNYDSYHWMNKFGDPGFKLHNTMAKYLGLVTLDLVENKILRFGAIENSELIKEFFELTVKKVPCHWLNEPTNYEWTLVGTCCRQSNLPFENSVLDEEFDDLLQAFSDSGVVYDNWNDNSHYCDLAKMKEKSLKEIISLTNNSINSFIGTSYKIEARMVDLKFELDDLERRGYSPWNPIYRWKLSRIMAKIAAVNSKLKFVERYFLYYKGLTGRKWFRHIIYAAGRNTGYSGQVFPGLSEAIEDDDMHEFVKWLFIINSSIRKANKHLKLMSE</sequence>
<evidence type="ECO:0000256" key="1">
    <source>
        <dbReference type="ARBA" id="ARBA00005634"/>
    </source>
</evidence>
<dbReference type="SUPFAM" id="SSF52025">
    <property type="entry name" value="PA domain"/>
    <property type="match status" value="1"/>
</dbReference>
<evidence type="ECO:0008006" key="7">
    <source>
        <dbReference type="Google" id="ProtNLM"/>
    </source>
</evidence>
<name>A0AAV5QD58_9ASCO</name>
<feature type="domain" description="Transferrin receptor-like dimerisation" evidence="3">
    <location>
        <begin position="715"/>
        <end position="803"/>
    </location>
</feature>
<dbReference type="SUPFAM" id="SSF53187">
    <property type="entry name" value="Zn-dependent exopeptidases"/>
    <property type="match status" value="1"/>
</dbReference>
<dbReference type="Pfam" id="PF04253">
    <property type="entry name" value="TFR_dimer"/>
    <property type="match status" value="1"/>
</dbReference>
<dbReference type="InterPro" id="IPR036757">
    <property type="entry name" value="TFR-like_dimer_dom_sf"/>
</dbReference>
<feature type="domain" description="PA" evidence="2">
    <location>
        <begin position="175"/>
        <end position="236"/>
    </location>
</feature>
<comment type="caution">
    <text evidence="5">The sequence shown here is derived from an EMBL/GenBank/DDBJ whole genome shotgun (WGS) entry which is preliminary data.</text>
</comment>
<dbReference type="InterPro" id="IPR007365">
    <property type="entry name" value="TFR-like_dimer_dom"/>
</dbReference>
<comment type="similarity">
    <text evidence="1">Belongs to the peptidase M28 family. M28B subfamily.</text>
</comment>
<dbReference type="Pfam" id="PF02225">
    <property type="entry name" value="PA"/>
    <property type="match status" value="1"/>
</dbReference>
<organism evidence="5 6">
    <name type="scientific">Saccharomycopsis crataegensis</name>
    <dbReference type="NCBI Taxonomy" id="43959"/>
    <lineage>
        <taxon>Eukaryota</taxon>
        <taxon>Fungi</taxon>
        <taxon>Dikarya</taxon>
        <taxon>Ascomycota</taxon>
        <taxon>Saccharomycotina</taxon>
        <taxon>Saccharomycetes</taxon>
        <taxon>Saccharomycopsidaceae</taxon>
        <taxon>Saccharomycopsis</taxon>
    </lineage>
</organism>
<dbReference type="Gene3D" id="3.40.630.10">
    <property type="entry name" value="Zn peptidases"/>
    <property type="match status" value="1"/>
</dbReference>
<dbReference type="RefSeq" id="XP_064849682.1">
    <property type="nucleotide sequence ID" value="XM_064993610.1"/>
</dbReference>
<dbReference type="CDD" id="cd08022">
    <property type="entry name" value="M28_PSMA_like"/>
    <property type="match status" value="1"/>
</dbReference>
<dbReference type="AlphaFoldDB" id="A0AAV5QD58"/>
<reference evidence="5 6" key="1">
    <citation type="journal article" date="2023" name="Elife">
        <title>Identification of key yeast species and microbe-microbe interactions impacting larval growth of Drosophila in the wild.</title>
        <authorList>
            <person name="Mure A."/>
            <person name="Sugiura Y."/>
            <person name="Maeda R."/>
            <person name="Honda K."/>
            <person name="Sakurai N."/>
            <person name="Takahashi Y."/>
            <person name="Watada M."/>
            <person name="Katoh T."/>
            <person name="Gotoh A."/>
            <person name="Gotoh Y."/>
            <person name="Taniguchi I."/>
            <person name="Nakamura K."/>
            <person name="Hayashi T."/>
            <person name="Katayama T."/>
            <person name="Uemura T."/>
            <person name="Hattori Y."/>
        </authorList>
    </citation>
    <scope>NUCLEOTIDE SEQUENCE [LARGE SCALE GENOMIC DNA]</scope>
    <source>
        <strain evidence="5 6">SC-9</strain>
    </source>
</reference>
<evidence type="ECO:0000259" key="4">
    <source>
        <dbReference type="Pfam" id="PF04389"/>
    </source>
</evidence>
<dbReference type="InterPro" id="IPR003137">
    <property type="entry name" value="PA_domain"/>
</dbReference>
<dbReference type="InterPro" id="IPR039373">
    <property type="entry name" value="Peptidase_M28B"/>
</dbReference>
<dbReference type="Proteomes" id="UP001360560">
    <property type="component" value="Unassembled WGS sequence"/>
</dbReference>
<evidence type="ECO:0000259" key="2">
    <source>
        <dbReference type="Pfam" id="PF02225"/>
    </source>
</evidence>
<dbReference type="FunFam" id="3.50.30.30:FF:000008">
    <property type="entry name" value="Glutamate carboxypeptidase 2"/>
    <property type="match status" value="1"/>
</dbReference>
<dbReference type="GO" id="GO:0004180">
    <property type="term" value="F:carboxypeptidase activity"/>
    <property type="evidence" value="ECO:0007669"/>
    <property type="project" value="TreeGrafter"/>
</dbReference>
<keyword evidence="6" id="KW-1185">Reference proteome</keyword>
<dbReference type="Pfam" id="PF04389">
    <property type="entry name" value="Peptidase_M28"/>
    <property type="match status" value="1"/>
</dbReference>
<dbReference type="InterPro" id="IPR046450">
    <property type="entry name" value="PA_dom_sf"/>
</dbReference>
<proteinExistence type="inferred from homology"/>
<dbReference type="InterPro" id="IPR007484">
    <property type="entry name" value="Peptidase_M28"/>
</dbReference>
<dbReference type="GeneID" id="90070661"/>
<dbReference type="PANTHER" id="PTHR10404">
    <property type="entry name" value="N-ACETYLATED-ALPHA-LINKED ACIDIC DIPEPTIDASE"/>
    <property type="match status" value="1"/>
</dbReference>
<accession>A0AAV5QD58</accession>
<evidence type="ECO:0000313" key="5">
    <source>
        <dbReference type="EMBL" id="GMM32682.1"/>
    </source>
</evidence>
<dbReference type="Gene3D" id="1.20.930.40">
    <property type="entry name" value="Transferrin receptor-like, dimerisation domain"/>
    <property type="match status" value="1"/>
</dbReference>